<accession>A0A7K3WJZ2</accession>
<dbReference type="AlphaFoldDB" id="A0A7K3WJZ2"/>
<gene>
    <name evidence="1" type="ORF">G1H19_22255</name>
</gene>
<protein>
    <submittedName>
        <fullName evidence="1">Uncharacterized protein</fullName>
    </submittedName>
</protein>
<reference evidence="1 2" key="1">
    <citation type="submission" date="2020-02" db="EMBL/GenBank/DDBJ databases">
        <title>The whole genome sequence of CPCC 205119.</title>
        <authorList>
            <person name="Jiang Z."/>
        </authorList>
    </citation>
    <scope>NUCLEOTIDE SEQUENCE [LARGE SCALE GENOMIC DNA]</scope>
    <source>
        <strain evidence="1 2">CPCC 205119</strain>
    </source>
</reference>
<keyword evidence="2" id="KW-1185">Reference proteome</keyword>
<organism evidence="1 2">
    <name type="scientific">Goekera deserti</name>
    <dbReference type="NCBI Taxonomy" id="2497753"/>
    <lineage>
        <taxon>Bacteria</taxon>
        <taxon>Bacillati</taxon>
        <taxon>Actinomycetota</taxon>
        <taxon>Actinomycetes</taxon>
        <taxon>Geodermatophilales</taxon>
        <taxon>Geodermatophilaceae</taxon>
        <taxon>Goekera</taxon>
    </lineage>
</organism>
<comment type="caution">
    <text evidence="1">The sequence shown here is derived from an EMBL/GenBank/DDBJ whole genome shotgun (WGS) entry which is preliminary data.</text>
</comment>
<evidence type="ECO:0000313" key="1">
    <source>
        <dbReference type="EMBL" id="NEL56696.1"/>
    </source>
</evidence>
<proteinExistence type="predicted"/>
<dbReference type="Proteomes" id="UP000470470">
    <property type="component" value="Unassembled WGS sequence"/>
</dbReference>
<name>A0A7K3WJZ2_9ACTN</name>
<dbReference type="EMBL" id="JAAGWK010000041">
    <property type="protein sequence ID" value="NEL56696.1"/>
    <property type="molecule type" value="Genomic_DNA"/>
</dbReference>
<sequence>MLSYEQTMSVGQGQYQDVIDALFTAGLPATFTQTGGMNAALEVLLDGGHSLLITDFEDSLSWSREEHSGWSVGLYGPAEQYDGQAVAFADTTDSDLPALRAVIEQVLKLGISG</sequence>
<dbReference type="RefSeq" id="WP_152729548.1">
    <property type="nucleotide sequence ID" value="NZ_JAABOZ010000003.1"/>
</dbReference>
<evidence type="ECO:0000313" key="2">
    <source>
        <dbReference type="Proteomes" id="UP000470470"/>
    </source>
</evidence>